<dbReference type="InterPro" id="IPR013103">
    <property type="entry name" value="RVT_2"/>
</dbReference>
<dbReference type="PROSITE" id="PS50994">
    <property type="entry name" value="INTEGRASE"/>
    <property type="match status" value="1"/>
</dbReference>
<dbReference type="InterPro" id="IPR025724">
    <property type="entry name" value="GAG-pre-integrase_dom"/>
</dbReference>
<dbReference type="Pfam" id="PF07727">
    <property type="entry name" value="RVT_2"/>
    <property type="match status" value="1"/>
</dbReference>
<dbReference type="GO" id="GO:0003676">
    <property type="term" value="F:nucleic acid binding"/>
    <property type="evidence" value="ECO:0007669"/>
    <property type="project" value="InterPro"/>
</dbReference>
<comment type="caution">
    <text evidence="3">The sequence shown here is derived from an EMBL/GenBank/DDBJ whole genome shotgun (WGS) entry which is preliminary data.</text>
</comment>
<dbReference type="GO" id="GO:0015074">
    <property type="term" value="P:DNA integration"/>
    <property type="evidence" value="ECO:0007669"/>
    <property type="project" value="InterPro"/>
</dbReference>
<dbReference type="PANTHER" id="PTHR11439">
    <property type="entry name" value="GAG-POL-RELATED RETROTRANSPOSON"/>
    <property type="match status" value="1"/>
</dbReference>
<evidence type="ECO:0000313" key="3">
    <source>
        <dbReference type="EMBL" id="GEU36319.1"/>
    </source>
</evidence>
<dbReference type="EMBL" id="BKCJ010000796">
    <property type="protein sequence ID" value="GEU36319.1"/>
    <property type="molecule type" value="Genomic_DNA"/>
</dbReference>
<feature type="domain" description="Integrase catalytic" evidence="2">
    <location>
        <begin position="102"/>
        <end position="279"/>
    </location>
</feature>
<dbReference type="InterPro" id="IPR001584">
    <property type="entry name" value="Integrase_cat-core"/>
</dbReference>
<gene>
    <name evidence="3" type="ORF">Tci_008297</name>
</gene>
<feature type="region of interest" description="Disordered" evidence="1">
    <location>
        <begin position="329"/>
        <end position="362"/>
    </location>
</feature>
<dbReference type="InterPro" id="IPR036397">
    <property type="entry name" value="RNaseH_sf"/>
</dbReference>
<organism evidence="3">
    <name type="scientific">Tanacetum cinerariifolium</name>
    <name type="common">Dalmatian daisy</name>
    <name type="synonym">Chrysanthemum cinerariifolium</name>
    <dbReference type="NCBI Taxonomy" id="118510"/>
    <lineage>
        <taxon>Eukaryota</taxon>
        <taxon>Viridiplantae</taxon>
        <taxon>Streptophyta</taxon>
        <taxon>Embryophyta</taxon>
        <taxon>Tracheophyta</taxon>
        <taxon>Spermatophyta</taxon>
        <taxon>Magnoliopsida</taxon>
        <taxon>eudicotyledons</taxon>
        <taxon>Gunneridae</taxon>
        <taxon>Pentapetalae</taxon>
        <taxon>asterids</taxon>
        <taxon>campanulids</taxon>
        <taxon>Asterales</taxon>
        <taxon>Asteraceae</taxon>
        <taxon>Asteroideae</taxon>
        <taxon>Anthemideae</taxon>
        <taxon>Anthemidinae</taxon>
        <taxon>Tanacetum</taxon>
    </lineage>
</organism>
<dbReference type="CDD" id="cd09272">
    <property type="entry name" value="RNase_HI_RT_Ty1"/>
    <property type="match status" value="1"/>
</dbReference>
<dbReference type="PANTHER" id="PTHR11439:SF524">
    <property type="entry name" value="RNA-DIRECTED DNA POLYMERASE, PROTEIN KINASE RLK-PELLE-DLSV FAMILY"/>
    <property type="match status" value="1"/>
</dbReference>
<reference evidence="3" key="1">
    <citation type="journal article" date="2019" name="Sci. Rep.">
        <title>Draft genome of Tanacetum cinerariifolium, the natural source of mosquito coil.</title>
        <authorList>
            <person name="Yamashiro T."/>
            <person name="Shiraishi A."/>
            <person name="Satake H."/>
            <person name="Nakayama K."/>
        </authorList>
    </citation>
    <scope>NUCLEOTIDE SEQUENCE</scope>
</reference>
<accession>A0A6L2JHU8</accession>
<dbReference type="SUPFAM" id="SSF53098">
    <property type="entry name" value="Ribonuclease H-like"/>
    <property type="match status" value="1"/>
</dbReference>
<dbReference type="Pfam" id="PF13976">
    <property type="entry name" value="gag_pre-integrs"/>
    <property type="match status" value="1"/>
</dbReference>
<feature type="region of interest" description="Disordered" evidence="1">
    <location>
        <begin position="289"/>
        <end position="311"/>
    </location>
</feature>
<sequence length="641" mass="72913">MLQAPYLPQVYIATPPFGQSVQDYQTDRLLPRCDSTGDLYPVTLQPPIHPPFALLSFSYTIWHRRLGHLVEDVLRRLESSRLIFCNKSKVSALRHVCQLDKHVKLPFYSSASNVASVFEIIHSDLWTSPIPSESGIKYYAIFLDHFSHFVWVYPLLKKFDLFDAFVSFSPYVNNQFNVNIKALQCDHGGEYDNTRFHDLFRQNGIQFRFSCPRTSQQNGKSERMLRTINNLIRTLLFQAYIPTSTDRPSTPPTYDFLLPIAAFQPTAAPPPTQPIIPHSHNLLIEPTISPTTPSHNSLSHQTQQSLQPHSPTFAISSHNITISLITSQHHSAQATPLPQTDPVQFPNTQIPPATQPQPVSTHPIVTRAKADGSLSRYKARHVANERSQQQGIDYDETFSLVIKPATIRTVLSLGISREWPIYQLDVKNAFLYGQLSEIVYMHQPSGDRRQACFCLKAKFTEEIIERAHMQNCNPCKTLVDIESKLGLDADLVSDPTLYRNLAGAFQYLTFTRTNLSYVFQQVCLYMHDPRDPYFTALKRILRYVRGTLDYGLQLHVSSTTQLTAYTDADWAGFHVTHRSTSGYCMFLGDNLLSWLAKRQVTLSHSSAKAKYRGVANVVVETSWIRNLLRELHTSLFIATLV</sequence>
<feature type="compositionally biased region" description="Polar residues" evidence="1">
    <location>
        <begin position="329"/>
        <end position="360"/>
    </location>
</feature>
<dbReference type="Pfam" id="PF00665">
    <property type="entry name" value="rve"/>
    <property type="match status" value="1"/>
</dbReference>
<evidence type="ECO:0000259" key="2">
    <source>
        <dbReference type="PROSITE" id="PS50994"/>
    </source>
</evidence>
<dbReference type="AlphaFoldDB" id="A0A6L2JHU8"/>
<evidence type="ECO:0000256" key="1">
    <source>
        <dbReference type="SAM" id="MobiDB-lite"/>
    </source>
</evidence>
<proteinExistence type="predicted"/>
<name>A0A6L2JHU8_TANCI</name>
<protein>
    <submittedName>
        <fullName evidence="3">Ribonuclease H-like domain-containing protein</fullName>
    </submittedName>
</protein>
<dbReference type="Gene3D" id="3.30.420.10">
    <property type="entry name" value="Ribonuclease H-like superfamily/Ribonuclease H"/>
    <property type="match status" value="1"/>
</dbReference>
<dbReference type="InterPro" id="IPR012337">
    <property type="entry name" value="RNaseH-like_sf"/>
</dbReference>